<dbReference type="Gene3D" id="2.170.150.70">
    <property type="match status" value="1"/>
</dbReference>
<dbReference type="PANTHER" id="PTHR28620:SF1">
    <property type="entry name" value="CENP-V_GFA DOMAIN-CONTAINING PROTEIN"/>
    <property type="match status" value="1"/>
</dbReference>
<proteinExistence type="inferred from homology"/>
<keyword evidence="2" id="KW-0479">Metal-binding</keyword>
<dbReference type="SUPFAM" id="SSF51316">
    <property type="entry name" value="Mss4-like"/>
    <property type="match status" value="1"/>
</dbReference>
<dbReference type="InterPro" id="IPR052355">
    <property type="entry name" value="CENP-V-like"/>
</dbReference>
<dbReference type="Proteomes" id="UP000700706">
    <property type="component" value="Unassembled WGS sequence"/>
</dbReference>
<dbReference type="AlphaFoldDB" id="A0A952FJG2"/>
<dbReference type="PANTHER" id="PTHR28620">
    <property type="entry name" value="CENTROMERE PROTEIN V"/>
    <property type="match status" value="1"/>
</dbReference>
<feature type="domain" description="CENP-V/GFA" evidence="4">
    <location>
        <begin position="2"/>
        <end position="116"/>
    </location>
</feature>
<evidence type="ECO:0000313" key="5">
    <source>
        <dbReference type="EMBL" id="MBW8725642.1"/>
    </source>
</evidence>
<evidence type="ECO:0000259" key="4">
    <source>
        <dbReference type="PROSITE" id="PS51891"/>
    </source>
</evidence>
<evidence type="ECO:0000256" key="1">
    <source>
        <dbReference type="ARBA" id="ARBA00005495"/>
    </source>
</evidence>
<reference evidence="5" key="1">
    <citation type="submission" date="2020-06" db="EMBL/GenBank/DDBJ databases">
        <title>Stable isotope informed genome-resolved metagenomics uncovers potential trophic interactions in rhizosphere soil.</title>
        <authorList>
            <person name="Starr E.P."/>
            <person name="Shi S."/>
            <person name="Blazewicz S.J."/>
            <person name="Koch B.J."/>
            <person name="Probst A.J."/>
            <person name="Hungate B.A."/>
            <person name="Pett-Ridge J."/>
            <person name="Firestone M.K."/>
            <person name="Banfield J.F."/>
        </authorList>
    </citation>
    <scope>NUCLEOTIDE SEQUENCE</scope>
    <source>
        <strain evidence="5">YM_69_17</strain>
    </source>
</reference>
<keyword evidence="3" id="KW-0862">Zinc</keyword>
<evidence type="ECO:0000256" key="2">
    <source>
        <dbReference type="ARBA" id="ARBA00022723"/>
    </source>
</evidence>
<gene>
    <name evidence="5" type="ORF">JF625_10885</name>
</gene>
<dbReference type="Pfam" id="PF04828">
    <property type="entry name" value="GFA"/>
    <property type="match status" value="1"/>
</dbReference>
<accession>A0A952FJG2</accession>
<name>A0A952FJG2_9PROT</name>
<comment type="similarity">
    <text evidence="1">Belongs to the Gfa family.</text>
</comment>
<dbReference type="GO" id="GO:0046872">
    <property type="term" value="F:metal ion binding"/>
    <property type="evidence" value="ECO:0007669"/>
    <property type="project" value="UniProtKB-KW"/>
</dbReference>
<dbReference type="InterPro" id="IPR006913">
    <property type="entry name" value="CENP-V/GFA"/>
</dbReference>
<comment type="caution">
    <text evidence="5">The sequence shown here is derived from an EMBL/GenBank/DDBJ whole genome shotgun (WGS) entry which is preliminary data.</text>
</comment>
<dbReference type="PROSITE" id="PS51891">
    <property type="entry name" value="CENP_V_GFA"/>
    <property type="match status" value="1"/>
</dbReference>
<evidence type="ECO:0000313" key="6">
    <source>
        <dbReference type="Proteomes" id="UP000700706"/>
    </source>
</evidence>
<dbReference type="GO" id="GO:0016846">
    <property type="term" value="F:carbon-sulfur lyase activity"/>
    <property type="evidence" value="ECO:0007669"/>
    <property type="project" value="InterPro"/>
</dbReference>
<organism evidence="5 6">
    <name type="scientific">Inquilinus limosus</name>
    <dbReference type="NCBI Taxonomy" id="171674"/>
    <lineage>
        <taxon>Bacteria</taxon>
        <taxon>Pseudomonadati</taxon>
        <taxon>Pseudomonadota</taxon>
        <taxon>Alphaproteobacteria</taxon>
        <taxon>Rhodospirillales</taxon>
        <taxon>Rhodospirillaceae</taxon>
        <taxon>Inquilinus</taxon>
    </lineage>
</organism>
<protein>
    <submittedName>
        <fullName evidence="5">GFA family protein</fullName>
    </submittedName>
</protein>
<sequence>MIEASCHCGAVRLQVAERPQRLTSCNCSICRRLGTIWAYYPRDQLTIVKGAGTTVSYVQGDRTLALHHCPTCGCVTHWEGLAAGDVARVAVNARLMDPADIADVPVRRFDGADSWTYLD</sequence>
<dbReference type="InterPro" id="IPR011057">
    <property type="entry name" value="Mss4-like_sf"/>
</dbReference>
<evidence type="ECO:0000256" key="3">
    <source>
        <dbReference type="ARBA" id="ARBA00022833"/>
    </source>
</evidence>
<dbReference type="EMBL" id="JAEKLZ010000180">
    <property type="protein sequence ID" value="MBW8725642.1"/>
    <property type="molecule type" value="Genomic_DNA"/>
</dbReference>